<dbReference type="EMBL" id="CP011036">
    <property type="protein sequence ID" value="ASM52843.1"/>
    <property type="molecule type" value="Genomic_DNA"/>
</dbReference>
<gene>
    <name evidence="1" type="ORF">PNIG_a0535</name>
</gene>
<name>A0AAC9UFP4_9GAMM</name>
<protein>
    <recommendedName>
        <fullName evidence="3">Transposase IS66 C-terminal domain-containing protein</fullName>
    </recommendedName>
</protein>
<keyword evidence="2" id="KW-1185">Reference proteome</keyword>
<dbReference type="AlphaFoldDB" id="A0AAC9UFP4"/>
<dbReference type="Proteomes" id="UP000198329">
    <property type="component" value="Chromosome I"/>
</dbReference>
<accession>A0AAC9UFP4</accession>
<proteinExistence type="predicted"/>
<sequence>MHDYISTCLQHLIEQHDNLESLLPWNIKQARCRKLYAYK</sequence>
<organism evidence="1 2">
    <name type="scientific">Pseudoalteromonas nigrifaciens</name>
    <dbReference type="NCBI Taxonomy" id="28109"/>
    <lineage>
        <taxon>Bacteria</taxon>
        <taxon>Pseudomonadati</taxon>
        <taxon>Pseudomonadota</taxon>
        <taxon>Gammaproteobacteria</taxon>
        <taxon>Alteromonadales</taxon>
        <taxon>Pseudoalteromonadaceae</taxon>
        <taxon>Pseudoalteromonas</taxon>
    </lineage>
</organism>
<dbReference type="KEGG" id="png:PNIG_a0535"/>
<evidence type="ECO:0008006" key="3">
    <source>
        <dbReference type="Google" id="ProtNLM"/>
    </source>
</evidence>
<evidence type="ECO:0000313" key="2">
    <source>
        <dbReference type="Proteomes" id="UP000198329"/>
    </source>
</evidence>
<evidence type="ECO:0000313" key="1">
    <source>
        <dbReference type="EMBL" id="ASM52843.1"/>
    </source>
</evidence>
<reference evidence="1 2" key="1">
    <citation type="submission" date="2015-03" db="EMBL/GenBank/DDBJ databases">
        <authorList>
            <person name="Xie B.-B."/>
            <person name="Rong J.-C."/>
            <person name="Qin Q.-L."/>
            <person name="Zhang Y.-Z."/>
        </authorList>
    </citation>
    <scope>NUCLEOTIDE SEQUENCE [LARGE SCALE GENOMIC DNA]</scope>
    <source>
        <strain evidence="1 2">KMM 661</strain>
    </source>
</reference>